<evidence type="ECO:0000313" key="2">
    <source>
        <dbReference type="Proteomes" id="UP000297280"/>
    </source>
</evidence>
<protein>
    <submittedName>
        <fullName evidence="1">Uncharacterized protein</fullName>
    </submittedName>
</protein>
<name>A0A4Z1KMK4_9HELO</name>
<evidence type="ECO:0000313" key="1">
    <source>
        <dbReference type="EMBL" id="TGO84834.1"/>
    </source>
</evidence>
<gene>
    <name evidence="1" type="ORF">BPOR_0460g00100</name>
</gene>
<organism evidence="1 2">
    <name type="scientific">Botrytis porri</name>
    <dbReference type="NCBI Taxonomy" id="87229"/>
    <lineage>
        <taxon>Eukaryota</taxon>
        <taxon>Fungi</taxon>
        <taxon>Dikarya</taxon>
        <taxon>Ascomycota</taxon>
        <taxon>Pezizomycotina</taxon>
        <taxon>Leotiomycetes</taxon>
        <taxon>Helotiales</taxon>
        <taxon>Sclerotiniaceae</taxon>
        <taxon>Botrytis</taxon>
    </lineage>
</organism>
<dbReference type="PROSITE" id="PS51257">
    <property type="entry name" value="PROKAR_LIPOPROTEIN"/>
    <property type="match status" value="1"/>
</dbReference>
<reference evidence="1 2" key="1">
    <citation type="submission" date="2017-12" db="EMBL/GenBank/DDBJ databases">
        <title>Comparative genomics of Botrytis spp.</title>
        <authorList>
            <person name="Valero-Jimenez C.A."/>
            <person name="Tapia P."/>
            <person name="Veloso J."/>
            <person name="Silva-Moreno E."/>
            <person name="Staats M."/>
            <person name="Valdes J.H."/>
            <person name="Van Kan J.A.L."/>
        </authorList>
    </citation>
    <scope>NUCLEOTIDE SEQUENCE [LARGE SCALE GENOMIC DNA]</scope>
    <source>
        <strain evidence="1 2">MUCL3349</strain>
    </source>
</reference>
<dbReference type="AlphaFoldDB" id="A0A4Z1KMK4"/>
<proteinExistence type="predicted"/>
<sequence>MGSSKLEDMQITSVNMVIGSSCALKLTVLPCNLTSKRHEFFVKFDRINKWLQGEPEFQEMSNWPDHLQTSTIPSHFLQLIEMINVNNDNTLNNFLTLRTRESKDPSPTM</sequence>
<comment type="caution">
    <text evidence="1">The sequence shown here is derived from an EMBL/GenBank/DDBJ whole genome shotgun (WGS) entry which is preliminary data.</text>
</comment>
<dbReference type="Proteomes" id="UP000297280">
    <property type="component" value="Unassembled WGS sequence"/>
</dbReference>
<accession>A0A4Z1KMK4</accession>
<dbReference type="EMBL" id="PQXO01000459">
    <property type="protein sequence ID" value="TGO84834.1"/>
    <property type="molecule type" value="Genomic_DNA"/>
</dbReference>
<keyword evidence="2" id="KW-1185">Reference proteome</keyword>